<feature type="binding site" evidence="2">
    <location>
        <position position="102"/>
    </location>
    <ligand>
        <name>Zn(2+)</name>
        <dbReference type="ChEBI" id="CHEBI:29105"/>
    </ligand>
</feature>
<dbReference type="PANTHER" id="PTHR11002">
    <property type="entry name" value="CARBONIC ANHYDRASE"/>
    <property type="match status" value="1"/>
</dbReference>
<dbReference type="SUPFAM" id="SSF53056">
    <property type="entry name" value="beta-carbonic anhydrase, cab"/>
    <property type="match status" value="1"/>
</dbReference>
<dbReference type="GO" id="GO:0004089">
    <property type="term" value="F:carbonate dehydratase activity"/>
    <property type="evidence" value="ECO:0007669"/>
    <property type="project" value="InterPro"/>
</dbReference>
<keyword evidence="4" id="KW-1185">Reference proteome</keyword>
<dbReference type="InterPro" id="IPR036874">
    <property type="entry name" value="Carbonic_anhydrase_sf"/>
</dbReference>
<evidence type="ECO:0000313" key="3">
    <source>
        <dbReference type="EMBL" id="TFU03339.1"/>
    </source>
</evidence>
<dbReference type="Proteomes" id="UP000297737">
    <property type="component" value="Unassembled WGS sequence"/>
</dbReference>
<dbReference type="CDD" id="cd03378">
    <property type="entry name" value="beta_CA_cladeC"/>
    <property type="match status" value="1"/>
</dbReference>
<dbReference type="Gene3D" id="3.40.1050.10">
    <property type="entry name" value="Carbonic anhydrase"/>
    <property type="match status" value="1"/>
</dbReference>
<feature type="binding site" evidence="2">
    <location>
        <position position="100"/>
    </location>
    <ligand>
        <name>Zn(2+)</name>
        <dbReference type="ChEBI" id="CHEBI:29105"/>
    </ligand>
</feature>
<dbReference type="AlphaFoldDB" id="A0A4Y9EPR7"/>
<comment type="cofactor">
    <cofactor evidence="2">
        <name>Zn(2+)</name>
        <dbReference type="ChEBI" id="CHEBI:29105"/>
    </cofactor>
    <text evidence="2">Binds 1 zinc ion per subunit.</text>
</comment>
<organism evidence="3 4">
    <name type="scientific">Glacieibacterium arshaanense</name>
    <dbReference type="NCBI Taxonomy" id="2511025"/>
    <lineage>
        <taxon>Bacteria</taxon>
        <taxon>Pseudomonadati</taxon>
        <taxon>Pseudomonadota</taxon>
        <taxon>Alphaproteobacteria</taxon>
        <taxon>Sphingomonadales</taxon>
        <taxon>Sphingosinicellaceae</taxon>
        <taxon>Glacieibacterium</taxon>
    </lineage>
</organism>
<proteinExistence type="inferred from homology"/>
<evidence type="ECO:0000313" key="4">
    <source>
        <dbReference type="Proteomes" id="UP000297737"/>
    </source>
</evidence>
<dbReference type="EMBL" id="SIHO01000002">
    <property type="protein sequence ID" value="TFU03339.1"/>
    <property type="molecule type" value="Genomic_DNA"/>
</dbReference>
<dbReference type="Pfam" id="PF00484">
    <property type="entry name" value="Pro_CA"/>
    <property type="match status" value="1"/>
</dbReference>
<dbReference type="PANTHER" id="PTHR11002:SF79">
    <property type="entry name" value="CARBONIC ANHYDRASE 2"/>
    <property type="match status" value="1"/>
</dbReference>
<dbReference type="NCBIfam" id="NF011765">
    <property type="entry name" value="PRK15219.1"/>
    <property type="match status" value="1"/>
</dbReference>
<accession>A0A4Y9EPR7</accession>
<name>A0A4Y9EPR7_9SPHN</name>
<feature type="binding site" evidence="2">
    <location>
        <position position="156"/>
    </location>
    <ligand>
        <name>Zn(2+)</name>
        <dbReference type="ChEBI" id="CHEBI:29105"/>
    </ligand>
</feature>
<evidence type="ECO:0000256" key="1">
    <source>
        <dbReference type="ARBA" id="ARBA00006217"/>
    </source>
</evidence>
<evidence type="ECO:0000256" key="2">
    <source>
        <dbReference type="PIRSR" id="PIRSR601765-1"/>
    </source>
</evidence>
<dbReference type="InterPro" id="IPR006311">
    <property type="entry name" value="TAT_signal"/>
</dbReference>
<reference evidence="3 4" key="1">
    <citation type="submission" date="2019-02" db="EMBL/GenBank/DDBJ databases">
        <title>Polymorphobacter sp. isolated from the lake at the Tibet of China.</title>
        <authorList>
            <person name="Li A."/>
        </authorList>
    </citation>
    <scope>NUCLEOTIDE SEQUENCE [LARGE SCALE GENOMIC DNA]</scope>
    <source>
        <strain evidence="3 4">DJ1R-1</strain>
    </source>
</reference>
<dbReference type="RefSeq" id="WP_135245931.1">
    <property type="nucleotide sequence ID" value="NZ_SIHO01000002.1"/>
</dbReference>
<dbReference type="SMART" id="SM00947">
    <property type="entry name" value="Pro_CA"/>
    <property type="match status" value="1"/>
</dbReference>
<keyword evidence="2" id="KW-0479">Metal-binding</keyword>
<dbReference type="OrthoDB" id="9797527at2"/>
<dbReference type="PROSITE" id="PS51318">
    <property type="entry name" value="TAT"/>
    <property type="match status" value="1"/>
</dbReference>
<comment type="caution">
    <text evidence="3">The sequence shown here is derived from an EMBL/GenBank/DDBJ whole genome shotgun (WGS) entry which is preliminary data.</text>
</comment>
<comment type="similarity">
    <text evidence="1">Belongs to the beta-class carbonic anhydrase family.</text>
</comment>
<dbReference type="InterPro" id="IPR001765">
    <property type="entry name" value="Carbonic_anhydrase"/>
</dbReference>
<dbReference type="GO" id="GO:0008270">
    <property type="term" value="F:zinc ion binding"/>
    <property type="evidence" value="ECO:0007669"/>
    <property type="project" value="InterPro"/>
</dbReference>
<protein>
    <submittedName>
        <fullName evidence="3">Carbonic anhydrase</fullName>
    </submittedName>
</protein>
<feature type="binding site" evidence="2">
    <location>
        <position position="153"/>
    </location>
    <ligand>
        <name>Zn(2+)</name>
        <dbReference type="ChEBI" id="CHEBI:29105"/>
    </ligand>
</feature>
<gene>
    <name evidence="3" type="ORF">EUV02_09150</name>
</gene>
<sequence length="247" mass="25701">MTGHDDCCAVDRRGFLGRGLVGGGLAAGLALVGGLGWADGARAASLTQAQRDAMTPDQVVQAMLDGNARFLSGVHRQRDFLAEMRSSASGQYPMAVTLSCIDSRAPVEAICDLGIGDTFSARVAGNAVNDDILGSMEFSCAVAGAKVVMVLGHTKCGAIKGAIDNVVLGNLTLLLARFKSAVDATEYSGDRSGKNYGFVDAVAVTNVRMVIDTIRERSEVLAKLEKAGKIKLVGAMYDISTGKIALV</sequence>
<keyword evidence="2" id="KW-0862">Zinc</keyword>